<sequence length="334" mass="32277">MPFQNTVNYTWTAGFPGRWASENPRRIVIPGPNGFRAGAGGLTIARFAWVQPDGVTLLNTAPTATAGSGATATAVLSSATVYTVSALAVNAGGTGYAVGDTETFTGGTATVSTIGASGVVTGVTIKTATAQSTDPTATGVATTSSGAGTGLTLNVTATASQESAGGVASIAVSDGGTDYSATPIVSLTGGGGTGATAVAVVTAGVVTAINVVSAGTGYTSAPTVVITAQTVPNGAPQGFVYADQQGLDTRYLQEATMLLPQGFMAQLAAGGDVYAYSSTPALIGQSVFASTTDGSISTGTAGATIAGSVETAWKVSQGNAAGSPIIITGPVAAA</sequence>
<gene>
    <name evidence="1" type="ORF">HNR55_002493</name>
</gene>
<evidence type="ECO:0000313" key="2">
    <source>
        <dbReference type="Proteomes" id="UP000578000"/>
    </source>
</evidence>
<dbReference type="EMBL" id="JACHIE010000012">
    <property type="protein sequence ID" value="MBB6457889.1"/>
    <property type="molecule type" value="Genomic_DNA"/>
</dbReference>
<name>A0A841QFV5_9PROT</name>
<dbReference type="InterPro" id="IPR056914">
    <property type="entry name" value="Gp53-like"/>
</dbReference>
<organism evidence="1 2">
    <name type="scientific">Acetobacter lovaniensis</name>
    <dbReference type="NCBI Taxonomy" id="104100"/>
    <lineage>
        <taxon>Bacteria</taxon>
        <taxon>Pseudomonadati</taxon>
        <taxon>Pseudomonadota</taxon>
        <taxon>Alphaproteobacteria</taxon>
        <taxon>Acetobacterales</taxon>
        <taxon>Acetobacteraceae</taxon>
        <taxon>Acetobacter</taxon>
    </lineage>
</organism>
<evidence type="ECO:0000313" key="1">
    <source>
        <dbReference type="EMBL" id="MBB6457889.1"/>
    </source>
</evidence>
<dbReference type="Pfam" id="PF23982">
    <property type="entry name" value="XM1_gp53_minor_capsid"/>
    <property type="match status" value="1"/>
</dbReference>
<dbReference type="Proteomes" id="UP000578000">
    <property type="component" value="Unassembled WGS sequence"/>
</dbReference>
<dbReference type="RefSeq" id="WP_166115765.1">
    <property type="nucleotide sequence ID" value="NZ_BAABDB010000042.1"/>
</dbReference>
<accession>A0A841QFV5</accession>
<keyword evidence="2" id="KW-1185">Reference proteome</keyword>
<proteinExistence type="predicted"/>
<comment type="caution">
    <text evidence="1">The sequence shown here is derived from an EMBL/GenBank/DDBJ whole genome shotgun (WGS) entry which is preliminary data.</text>
</comment>
<dbReference type="AlphaFoldDB" id="A0A841QFV5"/>
<reference evidence="1 2" key="1">
    <citation type="submission" date="2020-08" db="EMBL/GenBank/DDBJ databases">
        <title>Genomic Encyclopedia of Type Strains, Phase IV (KMG-IV): sequencing the most valuable type-strain genomes for metagenomic binning, comparative biology and taxonomic classification.</title>
        <authorList>
            <person name="Goeker M."/>
        </authorList>
    </citation>
    <scope>NUCLEOTIDE SEQUENCE [LARGE SCALE GENOMIC DNA]</scope>
    <source>
        <strain evidence="1 2">DSM 4491</strain>
    </source>
</reference>
<protein>
    <submittedName>
        <fullName evidence="1">Uncharacterized protein</fullName>
    </submittedName>
</protein>